<dbReference type="SUPFAM" id="SSF57903">
    <property type="entry name" value="FYVE/PHD zinc finger"/>
    <property type="match status" value="2"/>
</dbReference>
<dbReference type="PROSITE" id="PS50016">
    <property type="entry name" value="ZF_PHD_2"/>
    <property type="match status" value="2"/>
</dbReference>
<dbReference type="InterPro" id="IPR019786">
    <property type="entry name" value="Zinc_finger_PHD-type_CS"/>
</dbReference>
<keyword evidence="20" id="KW-1185">Reference proteome</keyword>
<feature type="region of interest" description="Disordered" evidence="15">
    <location>
        <begin position="1347"/>
        <end position="1382"/>
    </location>
</feature>
<evidence type="ECO:0000256" key="7">
    <source>
        <dbReference type="ARBA" id="ARBA00023054"/>
    </source>
</evidence>
<keyword evidence="7" id="KW-0175">Coiled coil</keyword>
<dbReference type="Proteomes" id="UP000504606">
    <property type="component" value="Unplaced"/>
</dbReference>
<feature type="domain" description="Bromo" evidence="16">
    <location>
        <begin position="1446"/>
        <end position="1516"/>
    </location>
</feature>
<evidence type="ECO:0000256" key="5">
    <source>
        <dbReference type="ARBA" id="ARBA00022833"/>
    </source>
</evidence>
<dbReference type="GO" id="GO:0006338">
    <property type="term" value="P:chromatin remodeling"/>
    <property type="evidence" value="ECO:0007669"/>
    <property type="project" value="InterPro"/>
</dbReference>
<dbReference type="PANTHER" id="PTHR46510:SF1">
    <property type="entry name" value="BROMODOMAIN ADJACENT TO ZINC FINGER DOMAIN PROTEIN 1A"/>
    <property type="match status" value="1"/>
</dbReference>
<evidence type="ECO:0000256" key="12">
    <source>
        <dbReference type="PROSITE-ProRule" id="PRU00035"/>
    </source>
</evidence>
<keyword evidence="8 12" id="KW-0103">Bromodomain</keyword>
<dbReference type="InterPro" id="IPR028942">
    <property type="entry name" value="WHIM1_dom"/>
</dbReference>
<evidence type="ECO:0000259" key="16">
    <source>
        <dbReference type="PROSITE" id="PS50014"/>
    </source>
</evidence>
<feature type="domain" description="PHD-type" evidence="17">
    <location>
        <begin position="1175"/>
        <end position="1225"/>
    </location>
</feature>
<dbReference type="InterPro" id="IPR047171">
    <property type="entry name" value="BAZ1A"/>
</dbReference>
<comment type="subcellular location">
    <subcellularLocation>
        <location evidence="1 14">Nucleus</location>
    </subcellularLocation>
</comment>
<keyword evidence="6" id="KW-0805">Transcription regulation</keyword>
<dbReference type="GO" id="GO:0000228">
    <property type="term" value="C:nuclear chromosome"/>
    <property type="evidence" value="ECO:0007669"/>
    <property type="project" value="TreeGrafter"/>
</dbReference>
<dbReference type="Pfam" id="PF15612">
    <property type="entry name" value="WHIM1"/>
    <property type="match status" value="1"/>
</dbReference>
<feature type="domain" description="PHD-type" evidence="17">
    <location>
        <begin position="1261"/>
        <end position="1308"/>
    </location>
</feature>
<feature type="domain" description="DDT" evidence="18">
    <location>
        <begin position="425"/>
        <end position="490"/>
    </location>
</feature>
<evidence type="ECO:0000256" key="1">
    <source>
        <dbReference type="ARBA" id="ARBA00004123"/>
    </source>
</evidence>
<dbReference type="InterPro" id="IPR013136">
    <property type="entry name" value="WSTF_Acf1_Cbp146"/>
</dbReference>
<feature type="region of interest" description="Disordered" evidence="15">
    <location>
        <begin position="146"/>
        <end position="169"/>
    </location>
</feature>
<feature type="region of interest" description="Disordered" evidence="15">
    <location>
        <begin position="268"/>
        <end position="333"/>
    </location>
</feature>
<dbReference type="Pfam" id="PF00439">
    <property type="entry name" value="Bromodomain"/>
    <property type="match status" value="1"/>
</dbReference>
<evidence type="ECO:0000256" key="9">
    <source>
        <dbReference type="ARBA" id="ARBA00023163"/>
    </source>
</evidence>
<dbReference type="Gene3D" id="3.30.40.10">
    <property type="entry name" value="Zinc/RING finger domain, C3HC4 (zinc finger)"/>
    <property type="match status" value="2"/>
</dbReference>
<dbReference type="Pfam" id="PF00628">
    <property type="entry name" value="PHD"/>
    <property type="match status" value="2"/>
</dbReference>
<dbReference type="FunFam" id="3.30.40.10:FF:000300">
    <property type="entry name" value="Bromodomain adjacent to zinc finger domain protein 1A"/>
    <property type="match status" value="1"/>
</dbReference>
<dbReference type="CTD" id="387569"/>
<evidence type="ECO:0000259" key="19">
    <source>
        <dbReference type="PROSITE" id="PS51136"/>
    </source>
</evidence>
<dbReference type="RefSeq" id="XP_052121343.1">
    <property type="nucleotide sequence ID" value="XM_052265383.1"/>
</dbReference>
<dbReference type="RefSeq" id="XP_052121344.1">
    <property type="nucleotide sequence ID" value="XM_052265384.1"/>
</dbReference>
<dbReference type="GO" id="GO:0008270">
    <property type="term" value="F:zinc ion binding"/>
    <property type="evidence" value="ECO:0007669"/>
    <property type="project" value="UniProtKB-KW"/>
</dbReference>
<evidence type="ECO:0000313" key="21">
    <source>
        <dbReference type="RefSeq" id="XP_052121343.1"/>
    </source>
</evidence>
<dbReference type="GeneID" id="113203035"/>
<evidence type="ECO:0000256" key="13">
    <source>
        <dbReference type="PROSITE-ProRule" id="PRU00146"/>
    </source>
</evidence>
<keyword evidence="2" id="KW-0597">Phosphoprotein</keyword>
<dbReference type="Pfam" id="PF10537">
    <property type="entry name" value="WAC_Acf1_DNA_bd"/>
    <property type="match status" value="1"/>
</dbReference>
<dbReference type="SMART" id="SM00571">
    <property type="entry name" value="DDT"/>
    <property type="match status" value="1"/>
</dbReference>
<dbReference type="SMART" id="SM00249">
    <property type="entry name" value="PHD"/>
    <property type="match status" value="2"/>
</dbReference>
<dbReference type="GO" id="GO:0031445">
    <property type="term" value="P:regulation of heterochromatin formation"/>
    <property type="evidence" value="ECO:0007669"/>
    <property type="project" value="TreeGrafter"/>
</dbReference>
<dbReference type="InterPro" id="IPR019787">
    <property type="entry name" value="Znf_PHD-finger"/>
</dbReference>
<dbReference type="InterPro" id="IPR028941">
    <property type="entry name" value="WHIM2_dom"/>
</dbReference>
<dbReference type="GO" id="GO:0045740">
    <property type="term" value="P:positive regulation of DNA replication"/>
    <property type="evidence" value="ECO:0007669"/>
    <property type="project" value="TreeGrafter"/>
</dbReference>
<dbReference type="GO" id="GO:0003677">
    <property type="term" value="F:DNA binding"/>
    <property type="evidence" value="ECO:0007669"/>
    <property type="project" value="TreeGrafter"/>
</dbReference>
<gene>
    <name evidence="21 22" type="primary">LOC113203035</name>
</gene>
<organism evidence="20 22">
    <name type="scientific">Frankliniella occidentalis</name>
    <name type="common">Western flower thrips</name>
    <name type="synonym">Euthrips occidentalis</name>
    <dbReference type="NCBI Taxonomy" id="133901"/>
    <lineage>
        <taxon>Eukaryota</taxon>
        <taxon>Metazoa</taxon>
        <taxon>Ecdysozoa</taxon>
        <taxon>Arthropoda</taxon>
        <taxon>Hexapoda</taxon>
        <taxon>Insecta</taxon>
        <taxon>Pterygota</taxon>
        <taxon>Neoptera</taxon>
        <taxon>Paraneoptera</taxon>
        <taxon>Thysanoptera</taxon>
        <taxon>Terebrantia</taxon>
        <taxon>Thripoidea</taxon>
        <taxon>Thripidae</taxon>
        <taxon>Frankliniella</taxon>
    </lineage>
</organism>
<keyword evidence="4 13" id="KW-0863">Zinc-finger</keyword>
<dbReference type="InterPro" id="IPR001487">
    <property type="entry name" value="Bromodomain"/>
</dbReference>
<keyword evidence="3" id="KW-0479">Metal-binding</keyword>
<evidence type="ECO:0000256" key="15">
    <source>
        <dbReference type="SAM" id="MobiDB-lite"/>
    </source>
</evidence>
<dbReference type="OrthoDB" id="332390at2759"/>
<feature type="region of interest" description="Disordered" evidence="15">
    <location>
        <begin position="658"/>
        <end position="719"/>
    </location>
</feature>
<evidence type="ECO:0000256" key="6">
    <source>
        <dbReference type="ARBA" id="ARBA00023015"/>
    </source>
</evidence>
<dbReference type="InterPro" id="IPR013083">
    <property type="entry name" value="Znf_RING/FYVE/PHD"/>
</dbReference>
<feature type="region of interest" description="Disordered" evidence="15">
    <location>
        <begin position="1040"/>
        <end position="1059"/>
    </location>
</feature>
<feature type="compositionally biased region" description="Basic and acidic residues" evidence="15">
    <location>
        <begin position="698"/>
        <end position="719"/>
    </location>
</feature>
<dbReference type="InterPro" id="IPR036427">
    <property type="entry name" value="Bromodomain-like_sf"/>
</dbReference>
<evidence type="ECO:0000256" key="11">
    <source>
        <dbReference type="ARBA" id="ARBA00068253"/>
    </source>
</evidence>
<dbReference type="Gene3D" id="1.20.920.10">
    <property type="entry name" value="Bromodomain-like"/>
    <property type="match status" value="1"/>
</dbReference>
<dbReference type="SUPFAM" id="SSF47370">
    <property type="entry name" value="Bromodomain"/>
    <property type="match status" value="1"/>
</dbReference>
<evidence type="ECO:0000259" key="17">
    <source>
        <dbReference type="PROSITE" id="PS50016"/>
    </source>
</evidence>
<keyword evidence="9" id="KW-0804">Transcription</keyword>
<feature type="region of interest" description="Disordered" evidence="15">
    <location>
        <begin position="798"/>
        <end position="851"/>
    </location>
</feature>
<evidence type="ECO:0000313" key="22">
    <source>
        <dbReference type="RefSeq" id="XP_052121344.1"/>
    </source>
</evidence>
<dbReference type="PROSITE" id="PS51136">
    <property type="entry name" value="WAC"/>
    <property type="match status" value="1"/>
</dbReference>
<dbReference type="SMART" id="SM00297">
    <property type="entry name" value="BROMO"/>
    <property type="match status" value="1"/>
</dbReference>
<evidence type="ECO:0000256" key="14">
    <source>
        <dbReference type="PROSITE-ProRule" id="PRU00475"/>
    </source>
</evidence>
<keyword evidence="5" id="KW-0862">Zinc</keyword>
<dbReference type="InterPro" id="IPR001965">
    <property type="entry name" value="Znf_PHD"/>
</dbReference>
<dbReference type="GO" id="GO:0008623">
    <property type="term" value="C:CHRAC"/>
    <property type="evidence" value="ECO:0007669"/>
    <property type="project" value="TreeGrafter"/>
</dbReference>
<dbReference type="GO" id="GO:0006355">
    <property type="term" value="P:regulation of DNA-templated transcription"/>
    <property type="evidence" value="ECO:0007669"/>
    <property type="project" value="TreeGrafter"/>
</dbReference>
<feature type="region of interest" description="Disordered" evidence="15">
    <location>
        <begin position="1111"/>
        <end position="1136"/>
    </location>
</feature>
<evidence type="ECO:0000256" key="8">
    <source>
        <dbReference type="ARBA" id="ARBA00023117"/>
    </source>
</evidence>
<evidence type="ECO:0000259" key="18">
    <source>
        <dbReference type="PROSITE" id="PS50827"/>
    </source>
</evidence>
<feature type="domain" description="WAC" evidence="19">
    <location>
        <begin position="22"/>
        <end position="128"/>
    </location>
</feature>
<evidence type="ECO:0000256" key="4">
    <source>
        <dbReference type="ARBA" id="ARBA00022771"/>
    </source>
</evidence>
<feature type="region of interest" description="Disordered" evidence="15">
    <location>
        <begin position="1401"/>
        <end position="1428"/>
    </location>
</feature>
<evidence type="ECO:0000313" key="20">
    <source>
        <dbReference type="Proteomes" id="UP000504606"/>
    </source>
</evidence>
<feature type="compositionally biased region" description="Basic and acidic residues" evidence="15">
    <location>
        <begin position="675"/>
        <end position="686"/>
    </location>
</feature>
<feature type="compositionally biased region" description="Basic and acidic residues" evidence="15">
    <location>
        <begin position="658"/>
        <end position="667"/>
    </location>
</feature>
<evidence type="ECO:0000256" key="2">
    <source>
        <dbReference type="ARBA" id="ARBA00022553"/>
    </source>
</evidence>
<keyword evidence="10 14" id="KW-0539">Nucleus</keyword>
<protein>
    <recommendedName>
        <fullName evidence="11">Bromodomain adjacent to zinc finger domain protein 1A</fullName>
    </recommendedName>
</protein>
<dbReference type="PANTHER" id="PTHR46510">
    <property type="entry name" value="BROMODOMAIN ADJACENT TO ZINC FINGER DOMAIN PROTEIN 1A"/>
    <property type="match status" value="1"/>
</dbReference>
<dbReference type="PROSITE" id="PS50827">
    <property type="entry name" value="DDT"/>
    <property type="match status" value="1"/>
</dbReference>
<sequence length="1554" mass="178588">MPLLDKKPFERKKPPPDLHSSDEVFYCPLTKEIFRDYEEYCERIILCNSLVWQCSLTGRPQLTFEEALKSEQNAKQNLKDFPMELKVPVLYLASKTHRTGILDLVEDIYIYVRDRYFVGETVEVCLTEGGPWTDAYVVHVTEPTAEQLANQDPNKPSEVKDPQRQFQPPPSLFRYEVELSDRTAEDISEMHTLPASQVRRRPRMYSRDRNRLFLKQFLEMDKDGILRIKESELNKYKIHQYKFDQIFAGKDPVFPSSSRAVKRQLQQQLLLTKSPKRKYTKRAKPDTGTPPQGKKSRQETMQKYITMTKKSPNGTSNGEKRGSLSPQKTAAQKLKDKYGKAALTGKVRKRRKFENPQEREQLKIKAIEDKKKRREELLKARAANREKKLELAKFIREWNRQREDLECEDLKILPEPTPVHTKIPNRYFGDMLMVMEFLHSFSETLKVKDFFPNGVPLELLERALVEPEVTGPLNDLLQLLLSALFEMQEDEADALEDANPADLTEPVAGNLDEGDIATTEALRIASAASAWSQTFQGKPLSKVELDSVVLTEVLRLHLLQSGNRAGDISSEWRYRERGGYTTRDDPGLVWKMENMNILKSLSTTSIYELPAEDKLSILTCLINQIMTYVAMRDVIEERMEKTKQVRTELHFADREISKKEREMIEQGRKKRKKHNATEPEEPKVEGENEESEEEEESAEQKAARLAQEKKNNSEKQREIQKRRNQLMDEMMGHTNLPVGSDRAHRRFWLFASLPGLFVEHDERFAGSCLSKPTPHNLELTKMEDTLSYVCKLFEEERNGGSDKENDFDAESVPVPPMGSPSKKLLSEKNQKAAGSPMKSPSQQVQQADDESKVSANHTALLTCNADPSTCPVHATKVERTTWAFYLRDQLDDLIERLSTRGYRESELRTMLIQGKDRVNHSLENCPISKLNPGLTEIEVEVRKSQRNKESNLYKDTLLGHDAGTPLEDILELTLRDLILEMEEKIRIGGLGSLKVKNRQSWRDALTTRSYNKECDKLVWPGVKDESDAFSTSIVDKIKSEHLSRPGTPDSTASSSRDRDPSCYARLAWEVANMGSFDIKPAHDCVRDLACAILQVSQGIDERYLKKPLGLDDKEKSKEKQKKNSEEKEETEKEKDGLTTLQKWQVSLMASTSFSQLFLHLSTLDSSIQWSKSALNANCRLCRRRGDPDQMLLCDGCNKGHHMYCLKPKLHNVPKGDWFCPTCKPKEKKTPAKKARKVFYDDDEDDNLDNIMESDAHVEDNKEPCKSCGKDGSELQCEKCNKCFHLSCAEPRMRKAPRGKWTCEKCKIRTSNRHKAGETSPGDRTIISRRRCAAKAIDNISRFAKQLRSSHGDGLLRGTDDDKVDPGQEVESEENEDRQLHSRRRCAMKAVANISNYAKQLRNQSYDEATNDESSVSRRRSRRSLDVNDDDLPLDNAALQELLEDIIRHKDAWAFIRPVQKSEVPDYHTIIKRPMDFGTIKHKLNLLEYRNTSEVLADALLVFENCDMYNQADSEVYKSGVRLRKLFDKKCREKNLRFREEDVKSPEAKKKKTSP</sequence>
<dbReference type="PROSITE" id="PS50014">
    <property type="entry name" value="BROMODOMAIN_2"/>
    <property type="match status" value="1"/>
</dbReference>
<dbReference type="PROSITE" id="PS01359">
    <property type="entry name" value="ZF_PHD_1"/>
    <property type="match status" value="2"/>
</dbReference>
<evidence type="ECO:0000256" key="10">
    <source>
        <dbReference type="ARBA" id="ARBA00023242"/>
    </source>
</evidence>
<dbReference type="Pfam" id="PF02791">
    <property type="entry name" value="DDT"/>
    <property type="match status" value="1"/>
</dbReference>
<dbReference type="Pfam" id="PF15613">
    <property type="entry name" value="WSD"/>
    <property type="match status" value="1"/>
</dbReference>
<feature type="compositionally biased region" description="Polar residues" evidence="15">
    <location>
        <begin position="299"/>
        <end position="317"/>
    </location>
</feature>
<name>A0A9C6U1I9_FRAOC</name>
<proteinExistence type="predicted"/>
<accession>A0A9C6U1I9</accession>
<reference evidence="21 22" key="1">
    <citation type="submission" date="2025-04" db="UniProtKB">
        <authorList>
            <consortium name="RefSeq"/>
        </authorList>
    </citation>
    <scope>IDENTIFICATION</scope>
    <source>
        <tissue evidence="21 22">Whole organism</tissue>
    </source>
</reference>
<dbReference type="InterPro" id="IPR011011">
    <property type="entry name" value="Znf_FYVE_PHD"/>
</dbReference>
<dbReference type="PRINTS" id="PR00503">
    <property type="entry name" value="BROMODOMAIN"/>
</dbReference>
<dbReference type="InterPro" id="IPR018501">
    <property type="entry name" value="DDT_dom"/>
</dbReference>
<feature type="compositionally biased region" description="Acidic residues" evidence="15">
    <location>
        <begin position="687"/>
        <end position="697"/>
    </location>
</feature>
<evidence type="ECO:0000256" key="3">
    <source>
        <dbReference type="ARBA" id="ARBA00022723"/>
    </source>
</evidence>